<dbReference type="Proteomes" id="UP001595075">
    <property type="component" value="Unassembled WGS sequence"/>
</dbReference>
<sequence length="80" mass="8926">MQTTQGGLENNKTEKYPARHEEEDLEHNKMKEVGKPEPSTGDADDKDEETCQEQKASNMSSKIQVVICASLLHGIPRQVS</sequence>
<evidence type="ECO:0000313" key="2">
    <source>
        <dbReference type="EMBL" id="KAL2071932.1"/>
    </source>
</evidence>
<reference evidence="2 3" key="1">
    <citation type="journal article" date="2024" name="Commun. Biol.">
        <title>Comparative genomic analysis of thermophilic fungi reveals convergent evolutionary adaptations and gene losses.</title>
        <authorList>
            <person name="Steindorff A.S."/>
            <person name="Aguilar-Pontes M.V."/>
            <person name="Robinson A.J."/>
            <person name="Andreopoulos B."/>
            <person name="LaButti K."/>
            <person name="Kuo A."/>
            <person name="Mondo S."/>
            <person name="Riley R."/>
            <person name="Otillar R."/>
            <person name="Haridas S."/>
            <person name="Lipzen A."/>
            <person name="Grimwood J."/>
            <person name="Schmutz J."/>
            <person name="Clum A."/>
            <person name="Reid I.D."/>
            <person name="Moisan M.C."/>
            <person name="Butler G."/>
            <person name="Nguyen T.T.M."/>
            <person name="Dewar K."/>
            <person name="Conant G."/>
            <person name="Drula E."/>
            <person name="Henrissat B."/>
            <person name="Hansel C."/>
            <person name="Singer S."/>
            <person name="Hutchinson M.I."/>
            <person name="de Vries R.P."/>
            <person name="Natvig D.O."/>
            <person name="Powell A.J."/>
            <person name="Tsang A."/>
            <person name="Grigoriev I.V."/>
        </authorList>
    </citation>
    <scope>NUCLEOTIDE SEQUENCE [LARGE SCALE GENOMIC DNA]</scope>
    <source>
        <strain evidence="2 3">CBS 494.80</strain>
    </source>
</reference>
<keyword evidence="3" id="KW-1185">Reference proteome</keyword>
<name>A0ABR4CPL1_9HELO</name>
<gene>
    <name evidence="2" type="ORF">VTL71DRAFT_13167</name>
</gene>
<accession>A0ABR4CPL1</accession>
<evidence type="ECO:0000256" key="1">
    <source>
        <dbReference type="SAM" id="MobiDB-lite"/>
    </source>
</evidence>
<feature type="compositionally biased region" description="Basic and acidic residues" evidence="1">
    <location>
        <begin position="11"/>
        <end position="35"/>
    </location>
</feature>
<organism evidence="2 3">
    <name type="scientific">Oculimacula yallundae</name>
    <dbReference type="NCBI Taxonomy" id="86028"/>
    <lineage>
        <taxon>Eukaryota</taxon>
        <taxon>Fungi</taxon>
        <taxon>Dikarya</taxon>
        <taxon>Ascomycota</taxon>
        <taxon>Pezizomycotina</taxon>
        <taxon>Leotiomycetes</taxon>
        <taxon>Helotiales</taxon>
        <taxon>Ploettnerulaceae</taxon>
        <taxon>Oculimacula</taxon>
    </lineage>
</organism>
<feature type="region of interest" description="Disordered" evidence="1">
    <location>
        <begin position="1"/>
        <end position="59"/>
    </location>
</feature>
<evidence type="ECO:0008006" key="4">
    <source>
        <dbReference type="Google" id="ProtNLM"/>
    </source>
</evidence>
<feature type="compositionally biased region" description="Polar residues" evidence="1">
    <location>
        <begin position="1"/>
        <end position="10"/>
    </location>
</feature>
<comment type="caution">
    <text evidence="2">The sequence shown here is derived from an EMBL/GenBank/DDBJ whole genome shotgun (WGS) entry which is preliminary data.</text>
</comment>
<proteinExistence type="predicted"/>
<dbReference type="EMBL" id="JAZHXI010000005">
    <property type="protein sequence ID" value="KAL2071932.1"/>
    <property type="molecule type" value="Genomic_DNA"/>
</dbReference>
<feature type="compositionally biased region" description="Acidic residues" evidence="1">
    <location>
        <begin position="42"/>
        <end position="51"/>
    </location>
</feature>
<protein>
    <recommendedName>
        <fullName evidence="4">Dehydrin</fullName>
    </recommendedName>
</protein>
<evidence type="ECO:0000313" key="3">
    <source>
        <dbReference type="Proteomes" id="UP001595075"/>
    </source>
</evidence>